<comment type="caution">
    <text evidence="5">The sequence shown here is derived from an EMBL/GenBank/DDBJ whole genome shotgun (WGS) entry which is preliminary data.</text>
</comment>
<evidence type="ECO:0000256" key="1">
    <source>
        <dbReference type="ARBA" id="ARBA00022729"/>
    </source>
</evidence>
<dbReference type="InterPro" id="IPR011042">
    <property type="entry name" value="6-blade_b-propeller_TolB-like"/>
</dbReference>
<gene>
    <name evidence="5" type="ORF">GPM918_LOCUS15201</name>
    <name evidence="6" type="ORF">SRO942_LOCUS15201</name>
</gene>
<dbReference type="PANTHER" id="PTHR10680">
    <property type="entry name" value="PEPTIDYL-GLYCINE ALPHA-AMIDATING MONOOXYGENASE"/>
    <property type="match status" value="1"/>
</dbReference>
<keyword evidence="3" id="KW-0325">Glycoprotein</keyword>
<keyword evidence="7" id="KW-1185">Reference proteome</keyword>
<keyword evidence="2" id="KW-0677">Repeat</keyword>
<reference evidence="5" key="1">
    <citation type="submission" date="2021-02" db="EMBL/GenBank/DDBJ databases">
        <authorList>
            <person name="Nowell W R."/>
        </authorList>
    </citation>
    <scope>NUCLEOTIDE SEQUENCE</scope>
</reference>
<evidence type="ECO:0000313" key="5">
    <source>
        <dbReference type="EMBL" id="CAF1029410.1"/>
    </source>
</evidence>
<dbReference type="EMBL" id="CAJOBC010003786">
    <property type="protein sequence ID" value="CAF3800358.1"/>
    <property type="molecule type" value="Genomic_DNA"/>
</dbReference>
<dbReference type="AlphaFoldDB" id="A0A814IV68"/>
<protein>
    <submittedName>
        <fullName evidence="5">Uncharacterized protein</fullName>
    </submittedName>
</protein>
<dbReference type="EMBL" id="CAJNOQ010003786">
    <property type="protein sequence ID" value="CAF1029410.1"/>
    <property type="molecule type" value="Genomic_DNA"/>
</dbReference>
<evidence type="ECO:0000256" key="3">
    <source>
        <dbReference type="ARBA" id="ARBA00023180"/>
    </source>
</evidence>
<dbReference type="Pfam" id="PF01436">
    <property type="entry name" value="NHL"/>
    <property type="match status" value="1"/>
</dbReference>
<evidence type="ECO:0000313" key="7">
    <source>
        <dbReference type="Proteomes" id="UP000663829"/>
    </source>
</evidence>
<evidence type="ECO:0000256" key="4">
    <source>
        <dbReference type="PROSITE-ProRule" id="PRU00504"/>
    </source>
</evidence>
<dbReference type="PROSITE" id="PS51125">
    <property type="entry name" value="NHL"/>
    <property type="match status" value="1"/>
</dbReference>
<dbReference type="SUPFAM" id="SSF101898">
    <property type="entry name" value="NHL repeat"/>
    <property type="match status" value="1"/>
</dbReference>
<sequence length="296" mass="34003">MVRLGLGCRIHRLVAGKSKSANSGDGEVELQYPQNIFIDEKQNRICVLDQGNHRFRMFSMKDEDNPKVIKYSLDEETSEVIMDPKESHCFDCRDICLDQQGTIYLSGYWNNRTVRRAKDYKTSTVIVDEKAATLVTSKKQLQYPSRMFIDKKEQLYVVDTDAGPGYRSNQLSVPKQLKFDSNGHLYVVDYDNHRIQRFNNDNSDCKQNYTVILNVSMADRGTYVCQNKDKKSSVKVTLNVKAAHGPLNDIAYVGENYRLTCYPTYNGTTQWLKDGKLLPTHSNPDKYYVDVVPVLH</sequence>
<name>A0A814IV68_9BILA</name>
<feature type="repeat" description="NHL" evidence="4">
    <location>
        <begin position="170"/>
        <end position="201"/>
    </location>
</feature>
<keyword evidence="1" id="KW-0732">Signal</keyword>
<dbReference type="Proteomes" id="UP000663829">
    <property type="component" value="Unassembled WGS sequence"/>
</dbReference>
<dbReference type="Gene3D" id="2.120.10.30">
    <property type="entry name" value="TolB, C-terminal domain"/>
    <property type="match status" value="2"/>
</dbReference>
<accession>A0A814IV68</accession>
<organism evidence="5 7">
    <name type="scientific">Didymodactylos carnosus</name>
    <dbReference type="NCBI Taxonomy" id="1234261"/>
    <lineage>
        <taxon>Eukaryota</taxon>
        <taxon>Metazoa</taxon>
        <taxon>Spiralia</taxon>
        <taxon>Gnathifera</taxon>
        <taxon>Rotifera</taxon>
        <taxon>Eurotatoria</taxon>
        <taxon>Bdelloidea</taxon>
        <taxon>Philodinida</taxon>
        <taxon>Philodinidae</taxon>
        <taxon>Didymodactylos</taxon>
    </lineage>
</organism>
<dbReference type="InterPro" id="IPR001258">
    <property type="entry name" value="NHL_repeat"/>
</dbReference>
<dbReference type="Proteomes" id="UP000681722">
    <property type="component" value="Unassembled WGS sequence"/>
</dbReference>
<proteinExistence type="predicted"/>
<evidence type="ECO:0000256" key="2">
    <source>
        <dbReference type="ARBA" id="ARBA00022737"/>
    </source>
</evidence>
<evidence type="ECO:0000313" key="6">
    <source>
        <dbReference type="EMBL" id="CAF3800358.1"/>
    </source>
</evidence>